<dbReference type="InterPro" id="IPR018039">
    <property type="entry name" value="IF_conserved"/>
</dbReference>
<feature type="compositionally biased region" description="Low complexity" evidence="5">
    <location>
        <begin position="23"/>
        <end position="54"/>
    </location>
</feature>
<keyword evidence="2 4" id="KW-0175">Coiled coil</keyword>
<evidence type="ECO:0000256" key="4">
    <source>
        <dbReference type="SAM" id="Coils"/>
    </source>
</evidence>
<evidence type="ECO:0000313" key="8">
    <source>
        <dbReference type="RefSeq" id="XP_072835135.1"/>
    </source>
</evidence>
<feature type="coiled-coil region" evidence="4">
    <location>
        <begin position="79"/>
        <end position="212"/>
    </location>
</feature>
<dbReference type="PROSITE" id="PS51842">
    <property type="entry name" value="IF_ROD_2"/>
    <property type="match status" value="1"/>
</dbReference>
<dbReference type="InterPro" id="IPR039008">
    <property type="entry name" value="IF_rod_dom"/>
</dbReference>
<feature type="domain" description="IF rod" evidence="6">
    <location>
        <begin position="75"/>
        <end position="386"/>
    </location>
</feature>
<keyword evidence="7" id="KW-1185">Reference proteome</keyword>
<dbReference type="PANTHER" id="PTHR45652">
    <property type="entry name" value="GLIAL FIBRILLARY ACIDIC PROTEIN"/>
    <property type="match status" value="1"/>
</dbReference>
<dbReference type="PANTHER" id="PTHR45652:SF13">
    <property type="entry name" value="NEUROFILAMENT LIGHT POLYPEPTIDE"/>
    <property type="match status" value="1"/>
</dbReference>
<feature type="region of interest" description="Disordered" evidence="5">
    <location>
        <begin position="424"/>
        <end position="468"/>
    </location>
</feature>
<reference evidence="8" key="1">
    <citation type="submission" date="2025-08" db="UniProtKB">
        <authorList>
            <consortium name="RefSeq"/>
        </authorList>
    </citation>
    <scope>IDENTIFICATION</scope>
</reference>
<feature type="compositionally biased region" description="Pro residues" evidence="5">
    <location>
        <begin position="59"/>
        <end position="70"/>
    </location>
</feature>
<sequence>MRSRRDFPSPASPYGPRAGGGSPSSRLGASSFSAASRRLPAPSSSLDLLEELLAGAGGSPPPPPPPPSAPGPEAKTEQLRALNDRFVAYLETVRQLERRHRLLAAEAAGLRRRQAEPSGRRRGLYEREAAELRARLEALRGEGQAAARESQRLARALEQLRGEAAREARRREEAERALRGARTEAARAALARLGLEQKAEALRGELAFLRRLHAQEVEELRAQLQQAQAPVEIDTSQPDLTAALQEIRTQYEVLSARNQQSAEEWYKAKFASFAEEVARSSDGIRRAKEELSECRHQLQARNVEIETLRSTNRSLERQLQEAEERSHEENHHLQDTIRQLEDALRTTKGEMARHLREYQDLLNVKMALDIEIAAYRKLLEGGETRLSTVSASAVSSSSSRMLGFITPFSSSPLSGLKGFSSSTLAIRKDEKGETEERPHHPGDSEEPDVAVEEDSSGDEKSETSLAKD</sequence>
<gene>
    <name evidence="8" type="primary">LOC110072209</name>
</gene>
<dbReference type="Proteomes" id="UP001652642">
    <property type="component" value="Chromosome 8"/>
</dbReference>
<evidence type="ECO:0000313" key="7">
    <source>
        <dbReference type="Proteomes" id="UP001652642"/>
    </source>
</evidence>
<dbReference type="SMART" id="SM01391">
    <property type="entry name" value="Filament"/>
    <property type="match status" value="1"/>
</dbReference>
<dbReference type="RefSeq" id="XP_072835135.1">
    <property type="nucleotide sequence ID" value="XM_072979034.1"/>
</dbReference>
<feature type="compositionally biased region" description="Acidic residues" evidence="5">
    <location>
        <begin position="444"/>
        <end position="456"/>
    </location>
</feature>
<dbReference type="Gene3D" id="1.20.5.500">
    <property type="entry name" value="Single helix bin"/>
    <property type="match status" value="1"/>
</dbReference>
<evidence type="ECO:0000256" key="3">
    <source>
        <dbReference type="RuleBase" id="RU000685"/>
    </source>
</evidence>
<feature type="compositionally biased region" description="Basic and acidic residues" evidence="5">
    <location>
        <begin position="426"/>
        <end position="443"/>
    </location>
</feature>
<name>A0ABM5EPQ9_9SAUR</name>
<protein>
    <submittedName>
        <fullName evidence="8">Low molecular weight neuronal intermediate filament-like</fullName>
    </submittedName>
</protein>
<evidence type="ECO:0000256" key="2">
    <source>
        <dbReference type="ARBA" id="ARBA00023054"/>
    </source>
</evidence>
<dbReference type="Gene3D" id="1.20.5.170">
    <property type="match status" value="1"/>
</dbReference>
<comment type="similarity">
    <text evidence="3">Belongs to the intermediate filament family.</text>
</comment>
<dbReference type="Gene3D" id="1.20.5.1160">
    <property type="entry name" value="Vasodilator-stimulated phosphoprotein"/>
    <property type="match status" value="1"/>
</dbReference>
<dbReference type="SUPFAM" id="SSF64593">
    <property type="entry name" value="Intermediate filament protein, coiled coil region"/>
    <property type="match status" value="2"/>
</dbReference>
<feature type="region of interest" description="Disordered" evidence="5">
    <location>
        <begin position="1"/>
        <end position="76"/>
    </location>
</feature>
<proteinExistence type="inferred from homology"/>
<dbReference type="InterPro" id="IPR050405">
    <property type="entry name" value="Intermediate_filament"/>
</dbReference>
<feature type="coiled-coil region" evidence="4">
    <location>
        <begin position="244"/>
        <end position="357"/>
    </location>
</feature>
<feature type="compositionally biased region" description="Basic and acidic residues" evidence="5">
    <location>
        <begin position="457"/>
        <end position="468"/>
    </location>
</feature>
<organism evidence="7 8">
    <name type="scientific">Pogona vitticeps</name>
    <name type="common">central bearded dragon</name>
    <dbReference type="NCBI Taxonomy" id="103695"/>
    <lineage>
        <taxon>Eukaryota</taxon>
        <taxon>Metazoa</taxon>
        <taxon>Chordata</taxon>
        <taxon>Craniata</taxon>
        <taxon>Vertebrata</taxon>
        <taxon>Euteleostomi</taxon>
        <taxon>Lepidosauria</taxon>
        <taxon>Squamata</taxon>
        <taxon>Bifurcata</taxon>
        <taxon>Unidentata</taxon>
        <taxon>Episquamata</taxon>
        <taxon>Toxicofera</taxon>
        <taxon>Iguania</taxon>
        <taxon>Acrodonta</taxon>
        <taxon>Agamidae</taxon>
        <taxon>Amphibolurinae</taxon>
        <taxon>Pogona</taxon>
    </lineage>
</organism>
<evidence type="ECO:0000259" key="6">
    <source>
        <dbReference type="PROSITE" id="PS51842"/>
    </source>
</evidence>
<evidence type="ECO:0000256" key="1">
    <source>
        <dbReference type="ARBA" id="ARBA00022754"/>
    </source>
</evidence>
<accession>A0ABM5EPQ9</accession>
<evidence type="ECO:0000256" key="5">
    <source>
        <dbReference type="SAM" id="MobiDB-lite"/>
    </source>
</evidence>
<keyword evidence="1 3" id="KW-0403">Intermediate filament</keyword>
<dbReference type="Pfam" id="PF00038">
    <property type="entry name" value="Filament"/>
    <property type="match status" value="1"/>
</dbReference>
<dbReference type="PROSITE" id="PS00226">
    <property type="entry name" value="IF_ROD_1"/>
    <property type="match status" value="1"/>
</dbReference>
<dbReference type="GeneID" id="110072209"/>